<reference evidence="5" key="2">
    <citation type="submission" date="2022-01" db="EMBL/GenBank/DDBJ databases">
        <authorList>
            <person name="Hirooka S."/>
            <person name="Miyagishima S.Y."/>
        </authorList>
    </citation>
    <scope>NUCLEOTIDE SEQUENCE</scope>
    <source>
        <strain evidence="5">NBRC 102759</strain>
    </source>
</reference>
<evidence type="ECO:0000256" key="1">
    <source>
        <dbReference type="ARBA" id="ARBA00004474"/>
    </source>
</evidence>
<keyword evidence="6" id="KW-1185">Reference proteome</keyword>
<dbReference type="OrthoDB" id="203682at2759"/>
<feature type="domain" description="Plastid lipid-associated protein/fibrillin conserved" evidence="4">
    <location>
        <begin position="124"/>
        <end position="314"/>
    </location>
</feature>
<name>A0A9C7PRX0_9RHOD</name>
<dbReference type="EMBL" id="BQMJ01000008">
    <property type="protein sequence ID" value="GJQ09344.1"/>
    <property type="molecule type" value="Genomic_DNA"/>
</dbReference>
<evidence type="ECO:0000259" key="4">
    <source>
        <dbReference type="Pfam" id="PF04755"/>
    </source>
</evidence>
<dbReference type="GO" id="GO:0009536">
    <property type="term" value="C:plastid"/>
    <property type="evidence" value="ECO:0007669"/>
    <property type="project" value="UniProtKB-SubCell"/>
</dbReference>
<evidence type="ECO:0000256" key="2">
    <source>
        <dbReference type="ARBA" id="ARBA00022640"/>
    </source>
</evidence>
<feature type="region of interest" description="Disordered" evidence="3">
    <location>
        <begin position="74"/>
        <end position="118"/>
    </location>
</feature>
<dbReference type="InterPro" id="IPR039633">
    <property type="entry name" value="PAP"/>
</dbReference>
<evidence type="ECO:0000256" key="3">
    <source>
        <dbReference type="SAM" id="MobiDB-lite"/>
    </source>
</evidence>
<organism evidence="5 6">
    <name type="scientific">Galdieria partita</name>
    <dbReference type="NCBI Taxonomy" id="83374"/>
    <lineage>
        <taxon>Eukaryota</taxon>
        <taxon>Rhodophyta</taxon>
        <taxon>Bangiophyceae</taxon>
        <taxon>Galdieriales</taxon>
        <taxon>Galdieriaceae</taxon>
        <taxon>Galdieria</taxon>
    </lineage>
</organism>
<evidence type="ECO:0000313" key="6">
    <source>
        <dbReference type="Proteomes" id="UP001061958"/>
    </source>
</evidence>
<proteinExistence type="predicted"/>
<evidence type="ECO:0000313" key="5">
    <source>
        <dbReference type="EMBL" id="GJQ09344.1"/>
    </source>
</evidence>
<feature type="compositionally biased region" description="Low complexity" evidence="3">
    <location>
        <begin position="105"/>
        <end position="118"/>
    </location>
</feature>
<protein>
    <recommendedName>
        <fullName evidence="4">Plastid lipid-associated protein/fibrillin conserved domain-containing protein</fullName>
    </recommendedName>
</protein>
<dbReference type="Pfam" id="PF04755">
    <property type="entry name" value="PAP_fibrillin"/>
    <property type="match status" value="1"/>
</dbReference>
<dbReference type="InterPro" id="IPR006843">
    <property type="entry name" value="PAP/fibrillin_dom"/>
</dbReference>
<comment type="subcellular location">
    <subcellularLocation>
        <location evidence="1">Plastid</location>
    </subcellularLocation>
</comment>
<reference evidence="5" key="1">
    <citation type="journal article" date="2022" name="Proc. Natl. Acad. Sci. U.S.A.">
        <title>Life cycle and functional genomics of the unicellular red alga Galdieria for elucidating algal and plant evolution and industrial use.</title>
        <authorList>
            <person name="Hirooka S."/>
            <person name="Itabashi T."/>
            <person name="Ichinose T.M."/>
            <person name="Onuma R."/>
            <person name="Fujiwara T."/>
            <person name="Yamashita S."/>
            <person name="Jong L.W."/>
            <person name="Tomita R."/>
            <person name="Iwane A.H."/>
            <person name="Miyagishima S.Y."/>
        </authorList>
    </citation>
    <scope>NUCLEOTIDE SEQUENCE</scope>
    <source>
        <strain evidence="5">NBRC 102759</strain>
    </source>
</reference>
<dbReference type="PANTHER" id="PTHR31906">
    <property type="entry name" value="PLASTID-LIPID-ASSOCIATED PROTEIN 4, CHLOROPLASTIC-RELATED"/>
    <property type="match status" value="1"/>
</dbReference>
<dbReference type="Proteomes" id="UP001061958">
    <property type="component" value="Unassembled WGS sequence"/>
</dbReference>
<accession>A0A9C7PRX0</accession>
<dbReference type="AlphaFoldDB" id="A0A9C7PRX0"/>
<sequence>MLQSSSFFSFCLNYPSYQTTVYKKIAKILWRPLLSSYQRRLLSLAPVDVLRITPKNRKPCGSNLWICQSTYSTQGEGKEGKVPYSGDSEEQPRSSADASYKDTSKGNSNVNSSKNQSGNSELWKMKVRLLQYCSSTDRGQNSSHKQKLAIEELASSLEALNPTPNPVEATLMDGWWYLSYVSEKFYATNALLAAAAITPLVSVGQVRQQISIATGELCNEVDLILFPNITGTVVTKAKINPVDGERLQVSNESTIIRGKSIGEQFDLGSLKMDIPVDELIRRLKGTSPESFLDTYYLDEDLRISRTQGGRLFVFTRFVED</sequence>
<comment type="caution">
    <text evidence="5">The sequence shown here is derived from an EMBL/GenBank/DDBJ whole genome shotgun (WGS) entry which is preliminary data.</text>
</comment>
<keyword evidence="2" id="KW-0934">Plastid</keyword>
<gene>
    <name evidence="5" type="ORF">GpartN1_g1135.t1</name>
</gene>